<protein>
    <submittedName>
        <fullName evidence="1">Uncharacterized protein</fullName>
    </submittedName>
</protein>
<accession>A0ABZ2UZW2</accession>
<proteinExistence type="predicted"/>
<dbReference type="EMBL" id="CP150951">
    <property type="protein sequence ID" value="WZC47296.1"/>
    <property type="molecule type" value="Genomic_DNA"/>
</dbReference>
<gene>
    <name evidence="1" type="ORF">AABB29_10090</name>
</gene>
<reference evidence="2" key="1">
    <citation type="submission" date="2024-04" db="EMBL/GenBank/DDBJ databases">
        <title>Phylogenomic analyses of a clade within the roseobacter group suggest taxonomic reassignments of species of the genera Aestuariivita, Citreicella, Loktanella, Nautella, Pelagibaca, Ruegeria, Thalassobius, Thiobacimonas and Tropicibacter, and the proposal o.</title>
        <authorList>
            <person name="Jeon C.O."/>
        </authorList>
    </citation>
    <scope>NUCLEOTIDE SEQUENCE [LARGE SCALE GENOMIC DNA]</scope>
    <source>
        <strain evidence="2">BS5-3</strain>
    </source>
</reference>
<name>A0ABZ2UZW2_9RHOB</name>
<dbReference type="RefSeq" id="WP_341365417.1">
    <property type="nucleotide sequence ID" value="NZ_CP150951.2"/>
</dbReference>
<dbReference type="Proteomes" id="UP001440612">
    <property type="component" value="Chromosome"/>
</dbReference>
<keyword evidence="2" id="KW-1185">Reference proteome</keyword>
<evidence type="ECO:0000313" key="2">
    <source>
        <dbReference type="Proteomes" id="UP001440612"/>
    </source>
</evidence>
<organism evidence="1 2">
    <name type="scientific">Yoonia phaeophyticola</name>
    <dbReference type="NCBI Taxonomy" id="3137369"/>
    <lineage>
        <taxon>Bacteria</taxon>
        <taxon>Pseudomonadati</taxon>
        <taxon>Pseudomonadota</taxon>
        <taxon>Alphaproteobacteria</taxon>
        <taxon>Rhodobacterales</taxon>
        <taxon>Paracoccaceae</taxon>
        <taxon>Yoonia</taxon>
    </lineage>
</organism>
<evidence type="ECO:0000313" key="1">
    <source>
        <dbReference type="EMBL" id="WZC47296.1"/>
    </source>
</evidence>
<sequence>MFESKISNPATDGLIAIYPMMSDAEAVAILTARPAAFLEWTSFRSKRMHRIRARS</sequence>